<dbReference type="Pfam" id="PF14223">
    <property type="entry name" value="Retrotran_gag_2"/>
    <property type="match status" value="1"/>
</dbReference>
<name>A0A438C6Y8_VITVI</name>
<protein>
    <submittedName>
        <fullName evidence="1">Retrovirus-related Pol polyprotein from transposon RE1</fullName>
    </submittedName>
</protein>
<gene>
    <name evidence="1" type="primary">RE1_1862</name>
    <name evidence="1" type="ORF">CK203_099799</name>
</gene>
<accession>A0A438C6Y8</accession>
<proteinExistence type="predicted"/>
<dbReference type="PANTHER" id="PTHR47481">
    <property type="match status" value="1"/>
</dbReference>
<sequence length="281" mass="31079">MAAISASTTDSPIITINASTTINEKLTPSTFPQWRAQFEALLIGYDLIDFVTDKLILHAILASTSTTITPLLAAYKTSHEAWTALNRLYAGKSWMLAMQLKEDLTLSTCGTRTVTEFLHGIKVIADELAIINHPILDDDLTLYILNGLGPKFREIAAPICARETSLKFKEIHDLLVGHESYLLRLENQSQQHLFPLLITLISKKVLLDNINRALSLPPTRLATTIGITKMGPPIQATGNLNRNANGVIKWDTRTKIAQKCLPLTSLQIVQHPPKEKSQVPS</sequence>
<dbReference type="PANTHER" id="PTHR47481:SF9">
    <property type="entry name" value="RETROTRANSPOSON GAG DOMAIN-CONTAINING PROTEIN"/>
    <property type="match status" value="1"/>
</dbReference>
<comment type="caution">
    <text evidence="1">The sequence shown here is derived from an EMBL/GenBank/DDBJ whole genome shotgun (WGS) entry which is preliminary data.</text>
</comment>
<dbReference type="AlphaFoldDB" id="A0A438C6Y8"/>
<dbReference type="Proteomes" id="UP000288805">
    <property type="component" value="Unassembled WGS sequence"/>
</dbReference>
<reference evidence="1 2" key="1">
    <citation type="journal article" date="2018" name="PLoS Genet.">
        <title>Population sequencing reveals clonal diversity and ancestral inbreeding in the grapevine cultivar Chardonnay.</title>
        <authorList>
            <person name="Roach M.J."/>
            <person name="Johnson D.L."/>
            <person name="Bohlmann J."/>
            <person name="van Vuuren H.J."/>
            <person name="Jones S.J."/>
            <person name="Pretorius I.S."/>
            <person name="Schmidt S.A."/>
            <person name="Borneman A.R."/>
        </authorList>
    </citation>
    <scope>NUCLEOTIDE SEQUENCE [LARGE SCALE GENOMIC DNA]</scope>
    <source>
        <strain evidence="2">cv. Chardonnay</strain>
        <tissue evidence="1">Leaf</tissue>
    </source>
</reference>
<dbReference type="EMBL" id="QGNW01002505">
    <property type="protein sequence ID" value="RVW19000.1"/>
    <property type="molecule type" value="Genomic_DNA"/>
</dbReference>
<organism evidence="1 2">
    <name type="scientific">Vitis vinifera</name>
    <name type="common">Grape</name>
    <dbReference type="NCBI Taxonomy" id="29760"/>
    <lineage>
        <taxon>Eukaryota</taxon>
        <taxon>Viridiplantae</taxon>
        <taxon>Streptophyta</taxon>
        <taxon>Embryophyta</taxon>
        <taxon>Tracheophyta</taxon>
        <taxon>Spermatophyta</taxon>
        <taxon>Magnoliopsida</taxon>
        <taxon>eudicotyledons</taxon>
        <taxon>Gunneridae</taxon>
        <taxon>Pentapetalae</taxon>
        <taxon>rosids</taxon>
        <taxon>Vitales</taxon>
        <taxon>Vitaceae</taxon>
        <taxon>Viteae</taxon>
        <taxon>Vitis</taxon>
    </lineage>
</organism>
<evidence type="ECO:0000313" key="2">
    <source>
        <dbReference type="Proteomes" id="UP000288805"/>
    </source>
</evidence>
<evidence type="ECO:0000313" key="1">
    <source>
        <dbReference type="EMBL" id="RVW19000.1"/>
    </source>
</evidence>